<organism evidence="3 4">
    <name type="scientific">Streptomyces qinzhouensis</name>
    <dbReference type="NCBI Taxonomy" id="2599401"/>
    <lineage>
        <taxon>Bacteria</taxon>
        <taxon>Bacillati</taxon>
        <taxon>Actinomycetota</taxon>
        <taxon>Actinomycetes</taxon>
        <taxon>Kitasatosporales</taxon>
        <taxon>Streptomycetaceae</taxon>
        <taxon>Streptomyces</taxon>
    </lineage>
</organism>
<protein>
    <submittedName>
        <fullName evidence="3">Uncharacterized protein</fullName>
    </submittedName>
</protein>
<evidence type="ECO:0000256" key="1">
    <source>
        <dbReference type="SAM" id="Phobius"/>
    </source>
</evidence>
<dbReference type="RefSeq" id="WP_146478461.1">
    <property type="nucleotide sequence ID" value="NZ_CP042266.1"/>
</dbReference>
<sequence>MRRLLDEAQWSPDGVPEQVLLILRNLSDGIGDLVCDESGRVDLDLAKAVFSADPLGDIYVFAGGLRKSVDLRHPVQGDAGHALAREAFVQQACGSRVGWSLDGFHCGVAVAFFGLLVVPARAGASGEGVAVAVAVVGAALVVVLGDEAEVAVDRGGGRGRRRTRRGGGVRGVDDDDCGGARVLRSVRGVPAGFRGVAGVFRCPGPPASTRSPPFAPAR</sequence>
<feature type="transmembrane region" description="Helical" evidence="1">
    <location>
        <begin position="104"/>
        <end position="122"/>
    </location>
</feature>
<dbReference type="KEGG" id="sqz:FQU76_33690"/>
<dbReference type="AlphaFoldDB" id="A0A5B8ISL5"/>
<dbReference type="KEGG" id="sqz:FQU76_00050"/>
<gene>
    <name evidence="2" type="ORF">FQU76_00050</name>
    <name evidence="3" type="ORF">FQU76_33690</name>
</gene>
<name>A0A5B8ISL5_9ACTN</name>
<proteinExistence type="predicted"/>
<dbReference type="Proteomes" id="UP000320580">
    <property type="component" value="Chromosome"/>
</dbReference>
<dbReference type="EMBL" id="CP042266">
    <property type="protein sequence ID" value="QDY75149.1"/>
    <property type="molecule type" value="Genomic_DNA"/>
</dbReference>
<keyword evidence="1" id="KW-0812">Transmembrane</keyword>
<evidence type="ECO:0000313" key="3">
    <source>
        <dbReference type="EMBL" id="QDY80649.1"/>
    </source>
</evidence>
<dbReference type="EMBL" id="CP042266">
    <property type="protein sequence ID" value="QDY80649.1"/>
    <property type="molecule type" value="Genomic_DNA"/>
</dbReference>
<keyword evidence="1" id="KW-0472">Membrane</keyword>
<feature type="transmembrane region" description="Helical" evidence="1">
    <location>
        <begin position="128"/>
        <end position="152"/>
    </location>
</feature>
<keyword evidence="1" id="KW-1133">Transmembrane helix</keyword>
<reference evidence="3 4" key="1">
    <citation type="submission" date="2019-07" db="EMBL/GenBank/DDBJ databases">
        <authorList>
            <person name="Zhu P."/>
        </authorList>
    </citation>
    <scope>NUCLEOTIDE SEQUENCE [LARGE SCALE GENOMIC DNA]</scope>
    <source>
        <strain evidence="3 4">SSL-25</strain>
    </source>
</reference>
<keyword evidence="4" id="KW-1185">Reference proteome</keyword>
<evidence type="ECO:0000313" key="4">
    <source>
        <dbReference type="Proteomes" id="UP000320580"/>
    </source>
</evidence>
<evidence type="ECO:0000313" key="2">
    <source>
        <dbReference type="EMBL" id="QDY75149.1"/>
    </source>
</evidence>
<accession>A0A5B8ISL5</accession>